<evidence type="ECO:0000313" key="2">
    <source>
        <dbReference type="Proteomes" id="UP000268829"/>
    </source>
</evidence>
<dbReference type="EMBL" id="RHHS01000013">
    <property type="protein sequence ID" value="RNB59516.1"/>
    <property type="molecule type" value="Genomic_DNA"/>
</dbReference>
<dbReference type="AlphaFoldDB" id="A0A3M8B7U9"/>
<dbReference type="RefSeq" id="WP_122903683.1">
    <property type="nucleotide sequence ID" value="NZ_RHHS01000013.1"/>
</dbReference>
<reference evidence="1 2" key="1">
    <citation type="submission" date="2018-10" db="EMBL/GenBank/DDBJ databases">
        <title>Phylogenomics of Brevibacillus.</title>
        <authorList>
            <person name="Dunlap C."/>
        </authorList>
    </citation>
    <scope>NUCLEOTIDE SEQUENCE [LARGE SCALE GENOMIC DNA]</scope>
    <source>
        <strain evidence="1 2">DSM 100115</strain>
    </source>
</reference>
<protein>
    <recommendedName>
        <fullName evidence="3">DUF2508 family protein</fullName>
    </recommendedName>
</protein>
<name>A0A3M8B7U9_9BACL</name>
<dbReference type="OrthoDB" id="2890333at2"/>
<evidence type="ECO:0000313" key="1">
    <source>
        <dbReference type="EMBL" id="RNB59516.1"/>
    </source>
</evidence>
<sequence length="85" mass="9908">MNHIQTAYLKMKAAYNQAFAAENWDLVEQLEDEYIEAEIALVNWAIDQAVNTGLMSQEEEKNLRTRWVLESYRDKIISLALRMSA</sequence>
<keyword evidence="2" id="KW-1185">Reference proteome</keyword>
<proteinExistence type="predicted"/>
<organism evidence="1 2">
    <name type="scientific">Brevibacillus gelatini</name>
    <dbReference type="NCBI Taxonomy" id="1655277"/>
    <lineage>
        <taxon>Bacteria</taxon>
        <taxon>Bacillati</taxon>
        <taxon>Bacillota</taxon>
        <taxon>Bacilli</taxon>
        <taxon>Bacillales</taxon>
        <taxon>Paenibacillaceae</taxon>
        <taxon>Brevibacillus</taxon>
    </lineage>
</organism>
<evidence type="ECO:0008006" key="3">
    <source>
        <dbReference type="Google" id="ProtNLM"/>
    </source>
</evidence>
<dbReference type="Proteomes" id="UP000268829">
    <property type="component" value="Unassembled WGS sequence"/>
</dbReference>
<gene>
    <name evidence="1" type="ORF">EDM57_05080</name>
</gene>
<accession>A0A3M8B7U9</accession>
<comment type="caution">
    <text evidence="1">The sequence shown here is derived from an EMBL/GenBank/DDBJ whole genome shotgun (WGS) entry which is preliminary data.</text>
</comment>